<keyword evidence="4 6" id="KW-1133">Transmembrane helix</keyword>
<dbReference type="OrthoDB" id="19148at2157"/>
<feature type="transmembrane region" description="Helical" evidence="6">
    <location>
        <begin position="12"/>
        <end position="31"/>
    </location>
</feature>
<proteinExistence type="predicted"/>
<organism evidence="7 8">
    <name type="scientific">Methanospirillum hungatei JF-1 (strain ATCC 27890 / DSM 864 / NBRC 100397 / JF-1)</name>
    <dbReference type="NCBI Taxonomy" id="323259"/>
    <lineage>
        <taxon>Archaea</taxon>
        <taxon>Methanobacteriati</taxon>
        <taxon>Methanobacteriota</taxon>
        <taxon>Stenosarchaea group</taxon>
        <taxon>Methanomicrobia</taxon>
        <taxon>Methanomicrobiales</taxon>
        <taxon>Methanospirillaceae</taxon>
        <taxon>Methanospirillum</taxon>
    </lineage>
</organism>
<keyword evidence="8" id="KW-1185">Reference proteome</keyword>
<comment type="subcellular location">
    <subcellularLocation>
        <location evidence="1">Cell membrane</location>
        <topology evidence="1">Multi-pass membrane protein</topology>
    </subcellularLocation>
</comment>
<feature type="transmembrane region" description="Helical" evidence="6">
    <location>
        <begin position="383"/>
        <end position="401"/>
    </location>
</feature>
<feature type="transmembrane region" description="Helical" evidence="6">
    <location>
        <begin position="43"/>
        <end position="66"/>
    </location>
</feature>
<feature type="transmembrane region" description="Helical" evidence="6">
    <location>
        <begin position="284"/>
        <end position="308"/>
    </location>
</feature>
<evidence type="ECO:0000256" key="2">
    <source>
        <dbReference type="ARBA" id="ARBA00022475"/>
    </source>
</evidence>
<feature type="transmembrane region" description="Helical" evidence="6">
    <location>
        <begin position="250"/>
        <end position="272"/>
    </location>
</feature>
<evidence type="ECO:0000256" key="5">
    <source>
        <dbReference type="ARBA" id="ARBA00023136"/>
    </source>
</evidence>
<feature type="transmembrane region" description="Helical" evidence="6">
    <location>
        <begin position="355"/>
        <end position="377"/>
    </location>
</feature>
<dbReference type="RefSeq" id="WP_011450076.1">
    <property type="nucleotide sequence ID" value="NC_007796.1"/>
</dbReference>
<evidence type="ECO:0000313" key="8">
    <source>
        <dbReference type="Proteomes" id="UP000001941"/>
    </source>
</evidence>
<evidence type="ECO:0000256" key="6">
    <source>
        <dbReference type="SAM" id="Phobius"/>
    </source>
</evidence>
<evidence type="ECO:0000256" key="4">
    <source>
        <dbReference type="ARBA" id="ARBA00022989"/>
    </source>
</evidence>
<feature type="transmembrane region" description="Helical" evidence="6">
    <location>
        <begin position="111"/>
        <end position="131"/>
    </location>
</feature>
<feature type="transmembrane region" description="Helical" evidence="6">
    <location>
        <begin position="209"/>
        <end position="238"/>
    </location>
</feature>
<accession>Q2FUP3</accession>
<dbReference type="InterPro" id="IPR002797">
    <property type="entry name" value="Polysacc_synth"/>
</dbReference>
<dbReference type="PANTHER" id="PTHR30250">
    <property type="entry name" value="PST FAMILY PREDICTED COLANIC ACID TRANSPORTER"/>
    <property type="match status" value="1"/>
</dbReference>
<reference evidence="8" key="1">
    <citation type="journal article" date="2016" name="Stand. Genomic Sci.">
        <title>Complete genome sequence of Methanospirillum hungatei type strain JF1.</title>
        <authorList>
            <person name="Gunsalus R.P."/>
            <person name="Cook L.E."/>
            <person name="Crable B."/>
            <person name="Rohlin L."/>
            <person name="McDonald E."/>
            <person name="Mouttaki H."/>
            <person name="Sieber J.R."/>
            <person name="Poweleit N."/>
            <person name="Zhou H."/>
            <person name="Lapidus A.L."/>
            <person name="Daligault H.E."/>
            <person name="Land M."/>
            <person name="Gilna P."/>
            <person name="Ivanova N."/>
            <person name="Kyrpides N."/>
            <person name="Culley D.E."/>
            <person name="McInerney M.J."/>
        </authorList>
    </citation>
    <scope>NUCLEOTIDE SEQUENCE [LARGE SCALE GENOMIC DNA]</scope>
    <source>
        <strain evidence="8">ATCC 27890 / DSM 864 / NBRC 100397 / JF-1</strain>
    </source>
</reference>
<feature type="transmembrane region" description="Helical" evidence="6">
    <location>
        <begin position="143"/>
        <end position="161"/>
    </location>
</feature>
<feature type="transmembrane region" description="Helical" evidence="6">
    <location>
        <begin position="167"/>
        <end position="188"/>
    </location>
</feature>
<dbReference type="eggNOG" id="arCOG02209">
    <property type="taxonomic scope" value="Archaea"/>
</dbReference>
<keyword evidence="2" id="KW-1003">Cell membrane</keyword>
<feature type="transmembrane region" description="Helical" evidence="6">
    <location>
        <begin position="438"/>
        <end position="459"/>
    </location>
</feature>
<protein>
    <submittedName>
        <fullName evidence="7">Polysaccharide biosynthesis protein</fullName>
    </submittedName>
</protein>
<evidence type="ECO:0000313" key="7">
    <source>
        <dbReference type="EMBL" id="ABD42831.1"/>
    </source>
</evidence>
<feature type="transmembrane region" description="Helical" evidence="6">
    <location>
        <begin position="86"/>
        <end position="105"/>
    </location>
</feature>
<dbReference type="HOGENOM" id="CLU_022017_6_0_2"/>
<sequence length="475" mass="54066">MKFPLVIRNISSITLSQLIIVLSGIILISHLGTTLGPKNFGIYSSAISIYGVSIAIVDLGLSMYGIRYIASKKAATLNLIKKITRIKIFLAILVIAFSGIIFLYINPESIFVAICWLFFTSLIPYAFNLEWVFTGLEKMEIRAFLRTITSIGVLLLCIFFIHFQNDIIWVPIIYFIIASIVAIVSLILTHLLSEKPFFETGVLLEDKTLIISSFPIGLTQILSLFLINADLIVLAFFISPENLGEYAAVSRILSTLISIIGMIFIPLFPAFCRKSRDYRIDHENILEFVIVFIFALSIPIICCVELFTPSLISILYSSHYFRSIMIMQILIWYVPIAIMITILSWFVLSKNEDNSYLQFVIFMITQLVIFMIIGTNLCGIKGTAFSVVISYVISIFILLEWVKNHLGSNLKRIIQFITVFICLGFCCTTISINLETSMVYVVISVIFIYSIFILKYSLIRFNDIRTHIRQIFFQQ</sequence>
<evidence type="ECO:0000256" key="3">
    <source>
        <dbReference type="ARBA" id="ARBA00022692"/>
    </source>
</evidence>
<name>Q2FUP3_METHJ</name>
<dbReference type="EMBL" id="CP000254">
    <property type="protein sequence ID" value="ABD42831.1"/>
    <property type="molecule type" value="Genomic_DNA"/>
</dbReference>
<keyword evidence="3 6" id="KW-0812">Transmembrane</keyword>
<dbReference type="InterPro" id="IPR050833">
    <property type="entry name" value="Poly_Biosynth_Transport"/>
</dbReference>
<dbReference type="STRING" id="323259.Mhun_3147"/>
<feature type="transmembrane region" description="Helical" evidence="6">
    <location>
        <begin position="320"/>
        <end position="348"/>
    </location>
</feature>
<dbReference type="GO" id="GO:0005886">
    <property type="term" value="C:plasma membrane"/>
    <property type="evidence" value="ECO:0007669"/>
    <property type="project" value="UniProtKB-SubCell"/>
</dbReference>
<dbReference type="Proteomes" id="UP000001941">
    <property type="component" value="Chromosome"/>
</dbReference>
<dbReference type="KEGG" id="mhu:Mhun_3147"/>
<gene>
    <name evidence="7" type="ordered locus">Mhun_3147</name>
</gene>
<dbReference type="EnsemblBacteria" id="ABD42831">
    <property type="protein sequence ID" value="ABD42831"/>
    <property type="gene ID" value="Mhun_3147"/>
</dbReference>
<evidence type="ECO:0000256" key="1">
    <source>
        <dbReference type="ARBA" id="ARBA00004651"/>
    </source>
</evidence>
<dbReference type="GeneID" id="95969701"/>
<keyword evidence="5 6" id="KW-0472">Membrane</keyword>
<dbReference type="AlphaFoldDB" id="Q2FUP3"/>
<dbReference type="Pfam" id="PF01943">
    <property type="entry name" value="Polysacc_synt"/>
    <property type="match status" value="1"/>
</dbReference>
<dbReference type="PANTHER" id="PTHR30250:SF11">
    <property type="entry name" value="O-ANTIGEN TRANSPORTER-RELATED"/>
    <property type="match status" value="1"/>
</dbReference>
<dbReference type="InParanoid" id="Q2FUP3"/>
<feature type="transmembrane region" description="Helical" evidence="6">
    <location>
        <begin position="413"/>
        <end position="432"/>
    </location>
</feature>